<dbReference type="GO" id="GO:0004016">
    <property type="term" value="F:adenylate cyclase activity"/>
    <property type="evidence" value="ECO:0007669"/>
    <property type="project" value="UniProtKB-EC"/>
</dbReference>
<dbReference type="AlphaFoldDB" id="A0A0A8K4S4"/>
<gene>
    <name evidence="3" type="ORF">GL4_2359</name>
</gene>
<dbReference type="EMBL" id="AP014648">
    <property type="protein sequence ID" value="BAQ17796.1"/>
    <property type="molecule type" value="Genomic_DNA"/>
</dbReference>
<dbReference type="GO" id="GO:0006171">
    <property type="term" value="P:cAMP biosynthetic process"/>
    <property type="evidence" value="ECO:0007669"/>
    <property type="project" value="TreeGrafter"/>
</dbReference>
<dbReference type="InterPro" id="IPR029787">
    <property type="entry name" value="Nucleotide_cyclase"/>
</dbReference>
<accession>A0A0A8K4S4</accession>
<dbReference type="PANTHER" id="PTHR43081">
    <property type="entry name" value="ADENYLATE CYCLASE, TERMINAL-DIFFERENTIATION SPECIFIC-RELATED"/>
    <property type="match status" value="1"/>
</dbReference>
<evidence type="ECO:0000313" key="4">
    <source>
        <dbReference type="Proteomes" id="UP000031643"/>
    </source>
</evidence>
<dbReference type="PROSITE" id="PS50125">
    <property type="entry name" value="GUANYLATE_CYCLASE_2"/>
    <property type="match status" value="1"/>
</dbReference>
<dbReference type="InterPro" id="IPR050697">
    <property type="entry name" value="Adenylyl/Guanylyl_Cyclase_3/4"/>
</dbReference>
<keyword evidence="3" id="KW-0456">Lyase</keyword>
<dbReference type="Proteomes" id="UP000031643">
    <property type="component" value="Chromosome"/>
</dbReference>
<name>A0A0A8K4S4_9HYPH</name>
<reference evidence="3 4" key="1">
    <citation type="submission" date="2014-09" db="EMBL/GenBank/DDBJ databases">
        <title>Genome sequencing of Methyloceanibacter caenitepidi Gela4.</title>
        <authorList>
            <person name="Takeuchi M."/>
            <person name="Susumu S."/>
            <person name="Kamagata Y."/>
            <person name="Oshima K."/>
            <person name="Hattori M."/>
            <person name="Iwasaki W."/>
        </authorList>
    </citation>
    <scope>NUCLEOTIDE SEQUENCE [LARGE SCALE GENOMIC DNA]</scope>
    <source>
        <strain evidence="3 4">Gela4</strain>
    </source>
</reference>
<dbReference type="OrthoDB" id="9789782at2"/>
<dbReference type="Pfam" id="PF00211">
    <property type="entry name" value="Guanylate_cyc"/>
    <property type="match status" value="1"/>
</dbReference>
<feature type="transmembrane region" description="Helical" evidence="1">
    <location>
        <begin position="412"/>
        <end position="432"/>
    </location>
</feature>
<dbReference type="Pfam" id="PF05226">
    <property type="entry name" value="CHASE2"/>
    <property type="match status" value="1"/>
</dbReference>
<sequence>MGPRLLYSLIIGAAILASLVLRVWDPTPVARLRSLVFDSYQRLAPLKFDPELPVRIVDIDEESLQRIGQWPWPRTVLSDLLAKLRDAGAATVGFDMVFPEPDRMSPANAVKFWPQSDQLTQLKTELDALPSNDEIFGETIGTAPVVMGFIASPMNQHALPEAKAGISFGGDDPRLFAPHYPGATSSLKELQTPAVGAGALNWVPEYDQIIRRMPILVTLDETLYPSFSADLLRVAQGASTYVVKSSGASGEKAFGEQTGIVKVRVGDFEIPTDANGQMWLHFSPQTRDRYLPAWKILNGELGEEAIAGRILLIGTSAAGLLDLRATPLEASVPGVELHAQAVEQIIRGSYLMRPDFATPAELLYILVLGLLIAVLIYRAGALGSAVLGGLAVAFVVWLSWHAFNSWGWLVDPVYPTIALTAIYLTGSSFVFLRTERERNRVRNAFSHYMAPALVERLADDPERLKLGGENRDMTLLFSDVRGFTTISEGLDAEELTRFLNDLFTPLSNIILDEEGTIDKFMGDALMAFWNAPLDDPYHPGHACAAALRMVDEMAVLNERWQKAAEEAGREYKPVKLGIGLNTGVCCVGNLGSETRFDYSVIGDNVNVASRLEGQSKTYDLVIIVGEETAARAPDFAFLELDLLKVKGKTAATRIFGLLGDDAVRQSEAFGALAAKHQDFLSKYRAMDWDGAKVLLAECETLGGDKLKGLYALYRQRIDAFRITPPPDNWDGSTQAASK</sequence>
<evidence type="ECO:0000313" key="3">
    <source>
        <dbReference type="EMBL" id="BAQ17796.1"/>
    </source>
</evidence>
<feature type="transmembrane region" description="Helical" evidence="1">
    <location>
        <begin position="356"/>
        <end position="377"/>
    </location>
</feature>
<keyword evidence="1" id="KW-1133">Transmembrane helix</keyword>
<evidence type="ECO:0000259" key="2">
    <source>
        <dbReference type="PROSITE" id="PS50125"/>
    </source>
</evidence>
<keyword evidence="1" id="KW-0812">Transmembrane</keyword>
<keyword evidence="4" id="KW-1185">Reference proteome</keyword>
<organism evidence="3 4">
    <name type="scientific">Methyloceanibacter caenitepidi</name>
    <dbReference type="NCBI Taxonomy" id="1384459"/>
    <lineage>
        <taxon>Bacteria</taxon>
        <taxon>Pseudomonadati</taxon>
        <taxon>Pseudomonadota</taxon>
        <taxon>Alphaproteobacteria</taxon>
        <taxon>Hyphomicrobiales</taxon>
        <taxon>Hyphomicrobiaceae</taxon>
        <taxon>Methyloceanibacter</taxon>
    </lineage>
</organism>
<dbReference type="Gene3D" id="3.30.70.1230">
    <property type="entry name" value="Nucleotide cyclase"/>
    <property type="match status" value="1"/>
</dbReference>
<dbReference type="InterPro" id="IPR001054">
    <property type="entry name" value="A/G_cyclase"/>
</dbReference>
<feature type="transmembrane region" description="Helical" evidence="1">
    <location>
        <begin position="382"/>
        <end position="400"/>
    </location>
</feature>
<dbReference type="GO" id="GO:0035556">
    <property type="term" value="P:intracellular signal transduction"/>
    <property type="evidence" value="ECO:0007669"/>
    <property type="project" value="InterPro"/>
</dbReference>
<dbReference type="SUPFAM" id="SSF55073">
    <property type="entry name" value="Nucleotide cyclase"/>
    <property type="match status" value="1"/>
</dbReference>
<feature type="domain" description="Guanylate cyclase" evidence="2">
    <location>
        <begin position="474"/>
        <end position="612"/>
    </location>
</feature>
<dbReference type="HOGENOM" id="CLU_000445_85_1_5"/>
<dbReference type="STRING" id="1384459.GL4_2359"/>
<dbReference type="CDD" id="cd07302">
    <property type="entry name" value="CHD"/>
    <property type="match status" value="1"/>
</dbReference>
<evidence type="ECO:0000256" key="1">
    <source>
        <dbReference type="SAM" id="Phobius"/>
    </source>
</evidence>
<dbReference type="SMART" id="SM01080">
    <property type="entry name" value="CHASE2"/>
    <property type="match status" value="1"/>
</dbReference>
<dbReference type="KEGG" id="mcg:GL4_2359"/>
<dbReference type="RefSeq" id="WP_045367645.1">
    <property type="nucleotide sequence ID" value="NZ_AP014648.1"/>
</dbReference>
<dbReference type="EC" id="4.6.1.1" evidence="3"/>
<protein>
    <submittedName>
        <fullName evidence="3">Adenylate cyclase</fullName>
        <ecNumber evidence="3">4.6.1.1</ecNumber>
    </submittedName>
</protein>
<dbReference type="InterPro" id="IPR007890">
    <property type="entry name" value="CHASE2"/>
</dbReference>
<keyword evidence="1" id="KW-0472">Membrane</keyword>
<dbReference type="PANTHER" id="PTHR43081:SF1">
    <property type="entry name" value="ADENYLATE CYCLASE, TERMINAL-DIFFERENTIATION SPECIFIC"/>
    <property type="match status" value="1"/>
</dbReference>
<proteinExistence type="predicted"/>
<dbReference type="SMART" id="SM00044">
    <property type="entry name" value="CYCc"/>
    <property type="match status" value="1"/>
</dbReference>